<evidence type="ECO:0000313" key="4">
    <source>
        <dbReference type="EMBL" id="KAK8223652.1"/>
    </source>
</evidence>
<evidence type="ECO:0000313" key="5">
    <source>
        <dbReference type="Proteomes" id="UP001492380"/>
    </source>
</evidence>
<keyword evidence="5" id="KW-1185">Reference proteome</keyword>
<dbReference type="Proteomes" id="UP001492380">
    <property type="component" value="Unassembled WGS sequence"/>
</dbReference>
<organism evidence="4 5">
    <name type="scientific">Phyllosticta capitalensis</name>
    <dbReference type="NCBI Taxonomy" id="121624"/>
    <lineage>
        <taxon>Eukaryota</taxon>
        <taxon>Fungi</taxon>
        <taxon>Dikarya</taxon>
        <taxon>Ascomycota</taxon>
        <taxon>Pezizomycotina</taxon>
        <taxon>Dothideomycetes</taxon>
        <taxon>Dothideomycetes incertae sedis</taxon>
        <taxon>Botryosphaeriales</taxon>
        <taxon>Phyllostictaceae</taxon>
        <taxon>Phyllosticta</taxon>
    </lineage>
</organism>
<feature type="region of interest" description="Disordered" evidence="1">
    <location>
        <begin position="232"/>
        <end position="322"/>
    </location>
</feature>
<sequence length="322" mass="33824">MDAPPTFPRLKPLPALGILSKFLAIIAANAAVGVAQNQNGSVPRCYYPNGDIATNDYACYLNTTESFCCTQNVKCLDNKICDSIDPVHYRYNRGTCTDKTWTSDACPNFCVGQSADYGSGVVKCPGTSQVCCDNGNNDSNATCCFDDSLINLPGDWDAFRTINGTASTAVLDIQTSTSISTTSTTASATSSPQNDSEGVGAGTIAGAAIGGVAGISVLILAALLYLKRRRRLGRGGGPGTTGSRLMLPWRKKKQGESAELEGRTTLIHELAPTESRHELGVKESPAELSGAGESTVHEMEGSSPLGRDRDAKTVGAGNDFQH</sequence>
<feature type="compositionally biased region" description="Basic and acidic residues" evidence="1">
    <location>
        <begin position="295"/>
        <end position="312"/>
    </location>
</feature>
<gene>
    <name evidence="4" type="ORF">HDK90DRAFT_97759</name>
</gene>
<keyword evidence="2" id="KW-1133">Transmembrane helix</keyword>
<protein>
    <submittedName>
        <fullName evidence="4">Uncharacterized protein</fullName>
    </submittedName>
</protein>
<feature type="compositionally biased region" description="Basic and acidic residues" evidence="1">
    <location>
        <begin position="274"/>
        <end position="285"/>
    </location>
</feature>
<feature type="signal peptide" evidence="3">
    <location>
        <begin position="1"/>
        <end position="35"/>
    </location>
</feature>
<keyword evidence="2" id="KW-0472">Membrane</keyword>
<comment type="caution">
    <text evidence="4">The sequence shown here is derived from an EMBL/GenBank/DDBJ whole genome shotgun (WGS) entry which is preliminary data.</text>
</comment>
<evidence type="ECO:0000256" key="3">
    <source>
        <dbReference type="SAM" id="SignalP"/>
    </source>
</evidence>
<evidence type="ECO:0000256" key="1">
    <source>
        <dbReference type="SAM" id="MobiDB-lite"/>
    </source>
</evidence>
<accession>A0ABR1YAT0</accession>
<keyword evidence="2" id="KW-0812">Transmembrane</keyword>
<feature type="chain" id="PRO_5045319077" evidence="3">
    <location>
        <begin position="36"/>
        <end position="322"/>
    </location>
</feature>
<keyword evidence="3" id="KW-0732">Signal</keyword>
<reference evidence="4 5" key="1">
    <citation type="submission" date="2024-04" db="EMBL/GenBank/DDBJ databases">
        <title>Phyllosticta paracitricarpa is synonymous to the EU quarantine fungus P. citricarpa based on phylogenomic analyses.</title>
        <authorList>
            <consortium name="Lawrence Berkeley National Laboratory"/>
            <person name="Van Ingen-Buijs V.A."/>
            <person name="Van Westerhoven A.C."/>
            <person name="Haridas S."/>
            <person name="Skiadas P."/>
            <person name="Martin F."/>
            <person name="Groenewald J.Z."/>
            <person name="Crous P.W."/>
            <person name="Seidl M.F."/>
        </authorList>
    </citation>
    <scope>NUCLEOTIDE SEQUENCE [LARGE SCALE GENOMIC DNA]</scope>
    <source>
        <strain evidence="4 5">CBS 123374</strain>
    </source>
</reference>
<dbReference type="EMBL" id="JBBWRZ010000013">
    <property type="protein sequence ID" value="KAK8223652.1"/>
    <property type="molecule type" value="Genomic_DNA"/>
</dbReference>
<proteinExistence type="predicted"/>
<feature type="transmembrane region" description="Helical" evidence="2">
    <location>
        <begin position="204"/>
        <end position="226"/>
    </location>
</feature>
<evidence type="ECO:0000256" key="2">
    <source>
        <dbReference type="SAM" id="Phobius"/>
    </source>
</evidence>
<name>A0ABR1YAT0_9PEZI</name>